<dbReference type="PANTHER" id="PTHR35864:SF1">
    <property type="entry name" value="ZINC METALLOPROTEASE YWHC-RELATED"/>
    <property type="match status" value="1"/>
</dbReference>
<gene>
    <name evidence="15" type="ORF">OCH7691_04340</name>
</gene>
<evidence type="ECO:0000256" key="11">
    <source>
        <dbReference type="ARBA" id="ARBA00023049"/>
    </source>
</evidence>
<evidence type="ECO:0000313" key="15">
    <source>
        <dbReference type="EMBL" id="SLN77232.1"/>
    </source>
</evidence>
<evidence type="ECO:0000256" key="1">
    <source>
        <dbReference type="ARBA" id="ARBA00001947"/>
    </source>
</evidence>
<dbReference type="GO" id="GO:0005886">
    <property type="term" value="C:plasma membrane"/>
    <property type="evidence" value="ECO:0007669"/>
    <property type="project" value="UniProtKB-SubCell"/>
</dbReference>
<keyword evidence="5" id="KW-0645">Protease</keyword>
<dbReference type="CDD" id="cd06158">
    <property type="entry name" value="S2P-M50_like_1"/>
    <property type="match status" value="1"/>
</dbReference>
<evidence type="ECO:0000256" key="6">
    <source>
        <dbReference type="ARBA" id="ARBA00022692"/>
    </source>
</evidence>
<evidence type="ECO:0000256" key="12">
    <source>
        <dbReference type="ARBA" id="ARBA00023136"/>
    </source>
</evidence>
<dbReference type="Pfam" id="PF02163">
    <property type="entry name" value="Peptidase_M50"/>
    <property type="match status" value="1"/>
</dbReference>
<dbReference type="RefSeq" id="WP_085885671.1">
    <property type="nucleotide sequence ID" value="NZ_FWFR01000006.1"/>
</dbReference>
<reference evidence="15 16" key="1">
    <citation type="submission" date="2017-03" db="EMBL/GenBank/DDBJ databases">
        <authorList>
            <person name="Afonso C.L."/>
            <person name="Miller P.J."/>
            <person name="Scott M.A."/>
            <person name="Spackman E."/>
            <person name="Goraichik I."/>
            <person name="Dimitrov K.M."/>
            <person name="Suarez D.L."/>
            <person name="Swayne D.E."/>
        </authorList>
    </citation>
    <scope>NUCLEOTIDE SEQUENCE [LARGE SCALE GENOMIC DNA]</scope>
    <source>
        <strain evidence="15 16">CECT 7691</strain>
    </source>
</reference>
<comment type="subcellular location">
    <subcellularLocation>
        <location evidence="2">Cell membrane</location>
        <topology evidence="2">Multi-pass membrane protein</topology>
    </subcellularLocation>
</comment>
<dbReference type="InParanoid" id="A0A1Y5U2T6"/>
<keyword evidence="10 13" id="KW-1133">Transmembrane helix</keyword>
<evidence type="ECO:0000259" key="14">
    <source>
        <dbReference type="Pfam" id="PF02163"/>
    </source>
</evidence>
<keyword evidence="7" id="KW-0479">Metal-binding</keyword>
<feature type="transmembrane region" description="Helical" evidence="13">
    <location>
        <begin position="97"/>
        <end position="121"/>
    </location>
</feature>
<evidence type="ECO:0000256" key="10">
    <source>
        <dbReference type="ARBA" id="ARBA00022989"/>
    </source>
</evidence>
<keyword evidence="9" id="KW-0862">Zinc</keyword>
<dbReference type="GO" id="GO:0046872">
    <property type="term" value="F:metal ion binding"/>
    <property type="evidence" value="ECO:0007669"/>
    <property type="project" value="UniProtKB-KW"/>
</dbReference>
<dbReference type="Proteomes" id="UP000193200">
    <property type="component" value="Unassembled WGS sequence"/>
</dbReference>
<keyword evidence="6 13" id="KW-0812">Transmembrane</keyword>
<evidence type="ECO:0000256" key="9">
    <source>
        <dbReference type="ARBA" id="ARBA00022833"/>
    </source>
</evidence>
<dbReference type="InterPro" id="IPR044537">
    <property type="entry name" value="Rip2-like"/>
</dbReference>
<keyword evidence="16" id="KW-1185">Reference proteome</keyword>
<keyword evidence="12 13" id="KW-0472">Membrane</keyword>
<feature type="transmembrane region" description="Helical" evidence="13">
    <location>
        <begin position="182"/>
        <end position="203"/>
    </location>
</feature>
<dbReference type="PANTHER" id="PTHR35864">
    <property type="entry name" value="ZINC METALLOPROTEASE MJ0611-RELATED"/>
    <property type="match status" value="1"/>
</dbReference>
<dbReference type="EMBL" id="FWFR01000006">
    <property type="protein sequence ID" value="SLN77232.1"/>
    <property type="molecule type" value="Genomic_DNA"/>
</dbReference>
<protein>
    <submittedName>
        <fullName evidence="15">Peptidase family M50</fullName>
    </submittedName>
</protein>
<proteinExistence type="inferred from homology"/>
<evidence type="ECO:0000256" key="2">
    <source>
        <dbReference type="ARBA" id="ARBA00004651"/>
    </source>
</evidence>
<name>A0A1Y5U2T6_9PROT</name>
<dbReference type="GO" id="GO:0006508">
    <property type="term" value="P:proteolysis"/>
    <property type="evidence" value="ECO:0007669"/>
    <property type="project" value="UniProtKB-KW"/>
</dbReference>
<dbReference type="InterPro" id="IPR008915">
    <property type="entry name" value="Peptidase_M50"/>
</dbReference>
<accession>A0A1Y5U2T6</accession>
<evidence type="ECO:0000256" key="5">
    <source>
        <dbReference type="ARBA" id="ARBA00022670"/>
    </source>
</evidence>
<dbReference type="AlphaFoldDB" id="A0A1Y5U2T6"/>
<evidence type="ECO:0000256" key="3">
    <source>
        <dbReference type="ARBA" id="ARBA00007931"/>
    </source>
</evidence>
<dbReference type="InterPro" id="IPR052348">
    <property type="entry name" value="Metallopeptidase_M50B"/>
</dbReference>
<evidence type="ECO:0000256" key="8">
    <source>
        <dbReference type="ARBA" id="ARBA00022801"/>
    </source>
</evidence>
<comment type="similarity">
    <text evidence="3">Belongs to the peptidase M50B family.</text>
</comment>
<evidence type="ECO:0000256" key="7">
    <source>
        <dbReference type="ARBA" id="ARBA00022723"/>
    </source>
</evidence>
<feature type="transmembrane region" description="Helical" evidence="13">
    <location>
        <begin position="12"/>
        <end position="35"/>
    </location>
</feature>
<keyword evidence="11" id="KW-0482">Metalloprotease</keyword>
<dbReference type="GO" id="GO:0008237">
    <property type="term" value="F:metallopeptidase activity"/>
    <property type="evidence" value="ECO:0007669"/>
    <property type="project" value="UniProtKB-KW"/>
</dbReference>
<evidence type="ECO:0000256" key="4">
    <source>
        <dbReference type="ARBA" id="ARBA00022475"/>
    </source>
</evidence>
<keyword evidence="4" id="KW-1003">Cell membrane</keyword>
<organism evidence="15 16">
    <name type="scientific">Oceanibacterium hippocampi</name>
    <dbReference type="NCBI Taxonomy" id="745714"/>
    <lineage>
        <taxon>Bacteria</taxon>
        <taxon>Pseudomonadati</taxon>
        <taxon>Pseudomonadota</taxon>
        <taxon>Alphaproteobacteria</taxon>
        <taxon>Sneathiellales</taxon>
        <taxon>Sneathiellaceae</taxon>
        <taxon>Oceanibacterium</taxon>
    </lineage>
</organism>
<sequence length="230" mass="25166">MDGDLTRILYTVSVWVAPLLIAITLHEAAHGWVAWRLGDDTAKRLGRVTFNPFAHIDRFGTILLPALLLLLKSPFLFGYAKPVPVNFARLHEPRRDMVWVALAGPGINLAIAFVSALALHLLPLFPGEAQEWVFYNLRNSILINVLLAVFNMIPLPPLDGGRVAVGLLPDRLAFPLARLERYGILILLGLLILLPLLGGAVGLDLDIFRQVLHPLVDGVTGLLMRGAGFG</sequence>
<evidence type="ECO:0000313" key="16">
    <source>
        <dbReference type="Proteomes" id="UP000193200"/>
    </source>
</evidence>
<feature type="transmembrane region" description="Helical" evidence="13">
    <location>
        <begin position="56"/>
        <end position="77"/>
    </location>
</feature>
<comment type="cofactor">
    <cofactor evidence="1">
        <name>Zn(2+)</name>
        <dbReference type="ChEBI" id="CHEBI:29105"/>
    </cofactor>
</comment>
<feature type="domain" description="Peptidase M50" evidence="14">
    <location>
        <begin position="141"/>
        <end position="190"/>
    </location>
</feature>
<keyword evidence="8" id="KW-0378">Hydrolase</keyword>
<evidence type="ECO:0000256" key="13">
    <source>
        <dbReference type="SAM" id="Phobius"/>
    </source>
</evidence>